<dbReference type="InterPro" id="IPR025847">
    <property type="entry name" value="MEDS_domain"/>
</dbReference>
<evidence type="ECO:0000313" key="5">
    <source>
        <dbReference type="Proteomes" id="UP001501417"/>
    </source>
</evidence>
<dbReference type="InterPro" id="IPR036890">
    <property type="entry name" value="HATPase_C_sf"/>
</dbReference>
<dbReference type="PANTHER" id="PTHR35526">
    <property type="entry name" value="ANTI-SIGMA-F FACTOR RSBW-RELATED"/>
    <property type="match status" value="1"/>
</dbReference>
<dbReference type="PANTHER" id="PTHR35526:SF3">
    <property type="entry name" value="ANTI-SIGMA-F FACTOR RSBW"/>
    <property type="match status" value="1"/>
</dbReference>
<sequence>MNGRSSRGLAFVIESESAGVTASTQIGKLGFLHSALIYQSQQEYLDFVSRFVSDGLAMGEAVMVAVPSEQLALLHDALGAGESSADLQMVDITEVARNPSRLMAMEGAFVDDHPDQRVRIVSQVAWPGRTAEELIACVEHEALVNGAMDGYQVTNLCLYDGSRLDDDVLADARATHPLLWSGDALQRSADYAPDAALRRCNRPLPGNPGAVTYLVKKSSDLSPARSFATSYAGWIGLSQDGIEDLQLVATELASNSLMYTDGACQLAFWRDDGYLVCEARDTGCFDDPLVGRMDPGPCGPASRGLYLVNAISDLVRTHTTASGTTIQAYLRFDPSAGPTG</sequence>
<protein>
    <submittedName>
        <fullName evidence="4">Sensor histidine kinase</fullName>
    </submittedName>
</protein>
<evidence type="ECO:0000313" key="4">
    <source>
        <dbReference type="EMBL" id="GAA4543192.1"/>
    </source>
</evidence>
<dbReference type="SUPFAM" id="SSF55874">
    <property type="entry name" value="ATPase domain of HSP90 chaperone/DNA topoisomerase II/histidine kinase"/>
    <property type="match status" value="1"/>
</dbReference>
<dbReference type="Pfam" id="PF13581">
    <property type="entry name" value="HATPase_c_2"/>
    <property type="match status" value="1"/>
</dbReference>
<dbReference type="NCBIfam" id="NF041045">
    <property type="entry name" value="RsbA_anti_sig"/>
    <property type="match status" value="1"/>
</dbReference>
<organism evidence="4 5">
    <name type="scientific">Mycobacterium paraffinicum</name>
    <dbReference type="NCBI Taxonomy" id="53378"/>
    <lineage>
        <taxon>Bacteria</taxon>
        <taxon>Bacillati</taxon>
        <taxon>Actinomycetota</taxon>
        <taxon>Actinomycetes</taxon>
        <taxon>Mycobacteriales</taxon>
        <taxon>Mycobacteriaceae</taxon>
        <taxon>Mycobacterium</taxon>
    </lineage>
</organism>
<reference evidence="5" key="1">
    <citation type="journal article" date="2019" name="Int. J. Syst. Evol. Microbiol.">
        <title>The Global Catalogue of Microorganisms (GCM) 10K type strain sequencing project: providing services to taxonomists for standard genome sequencing and annotation.</title>
        <authorList>
            <consortium name="The Broad Institute Genomics Platform"/>
            <consortium name="The Broad Institute Genome Sequencing Center for Infectious Disease"/>
            <person name="Wu L."/>
            <person name="Ma J."/>
        </authorList>
    </citation>
    <scope>NUCLEOTIDE SEQUENCE [LARGE SCALE GENOMIC DNA]</scope>
    <source>
        <strain evidence="5">JCM 17782</strain>
    </source>
</reference>
<keyword evidence="1" id="KW-0723">Serine/threonine-protein kinase</keyword>
<dbReference type="Pfam" id="PF14417">
    <property type="entry name" value="MEDS"/>
    <property type="match status" value="1"/>
</dbReference>
<keyword evidence="4" id="KW-0808">Transferase</keyword>
<dbReference type="Proteomes" id="UP001501417">
    <property type="component" value="Unassembled WGS sequence"/>
</dbReference>
<feature type="domain" description="MEDS" evidence="3">
    <location>
        <begin position="33"/>
        <end position="177"/>
    </location>
</feature>
<accession>A0ABP8RNY9</accession>
<dbReference type="InterPro" id="IPR047718">
    <property type="entry name" value="RsbA-like_anti_sig"/>
</dbReference>
<gene>
    <name evidence="4" type="ORF">GCM10023161_28210</name>
</gene>
<proteinExistence type="predicted"/>
<evidence type="ECO:0000256" key="1">
    <source>
        <dbReference type="ARBA" id="ARBA00022527"/>
    </source>
</evidence>
<dbReference type="CDD" id="cd16936">
    <property type="entry name" value="HATPase_RsbW-like"/>
    <property type="match status" value="1"/>
</dbReference>
<dbReference type="Gene3D" id="3.30.565.10">
    <property type="entry name" value="Histidine kinase-like ATPase, C-terminal domain"/>
    <property type="match status" value="1"/>
</dbReference>
<keyword evidence="4" id="KW-0418">Kinase</keyword>
<keyword evidence="5" id="KW-1185">Reference proteome</keyword>
<comment type="caution">
    <text evidence="4">The sequence shown here is derived from an EMBL/GenBank/DDBJ whole genome shotgun (WGS) entry which is preliminary data.</text>
</comment>
<evidence type="ECO:0000259" key="3">
    <source>
        <dbReference type="Pfam" id="PF14417"/>
    </source>
</evidence>
<dbReference type="GO" id="GO:0016301">
    <property type="term" value="F:kinase activity"/>
    <property type="evidence" value="ECO:0007669"/>
    <property type="project" value="UniProtKB-KW"/>
</dbReference>
<dbReference type="InterPro" id="IPR050267">
    <property type="entry name" value="Anti-sigma-factor_SerPK"/>
</dbReference>
<dbReference type="EMBL" id="BAABGF010000031">
    <property type="protein sequence ID" value="GAA4543192.1"/>
    <property type="molecule type" value="Genomic_DNA"/>
</dbReference>
<feature type="domain" description="Histidine kinase/HSP90-like ATPase" evidence="2">
    <location>
        <begin position="219"/>
        <end position="328"/>
    </location>
</feature>
<evidence type="ECO:0000259" key="2">
    <source>
        <dbReference type="Pfam" id="PF13581"/>
    </source>
</evidence>
<dbReference type="InterPro" id="IPR003594">
    <property type="entry name" value="HATPase_dom"/>
</dbReference>
<name>A0ABP8RNY9_9MYCO</name>